<protein>
    <submittedName>
        <fullName evidence="1">Polyketide cyclase/dehydrase/lipid transport protein</fullName>
    </submittedName>
</protein>
<evidence type="ECO:0000313" key="2">
    <source>
        <dbReference type="Proteomes" id="UP000295151"/>
    </source>
</evidence>
<dbReference type="AlphaFoldDB" id="A0A4R7SYF7"/>
<proteinExistence type="predicted"/>
<sequence>MLTNFPRAETRTISIAASPEVVFEYVADARNLPEWAPGFAPKIEQSGDEWVIDSEAGQLRVVVRTSSEYGTVDFLRAHDLRVGGFSRVLPNGEGSEYQFTILFPPGTPEEAVEDQLKFIDEELETVRRICEGDQAV</sequence>
<dbReference type="SUPFAM" id="SSF55961">
    <property type="entry name" value="Bet v1-like"/>
    <property type="match status" value="1"/>
</dbReference>
<dbReference type="OrthoDB" id="880456at2"/>
<reference evidence="1 2" key="1">
    <citation type="submission" date="2019-03" db="EMBL/GenBank/DDBJ databases">
        <title>Genomic Encyclopedia of Type Strains, Phase III (KMG-III): the genomes of soil and plant-associated and newly described type strains.</title>
        <authorList>
            <person name="Whitman W."/>
        </authorList>
    </citation>
    <scope>NUCLEOTIDE SEQUENCE [LARGE SCALE GENOMIC DNA]</scope>
    <source>
        <strain evidence="1 2">VKM Ac-2575</strain>
    </source>
</reference>
<dbReference type="InterPro" id="IPR023393">
    <property type="entry name" value="START-like_dom_sf"/>
</dbReference>
<name>A0A4R7SYF7_9ACTN</name>
<evidence type="ECO:0000313" key="1">
    <source>
        <dbReference type="EMBL" id="TDU83547.1"/>
    </source>
</evidence>
<keyword evidence="2" id="KW-1185">Reference proteome</keyword>
<gene>
    <name evidence="1" type="ORF">EV138_6011</name>
</gene>
<accession>A0A4R7SYF7</accession>
<organism evidence="1 2">
    <name type="scientific">Kribbella voronezhensis</name>
    <dbReference type="NCBI Taxonomy" id="2512212"/>
    <lineage>
        <taxon>Bacteria</taxon>
        <taxon>Bacillati</taxon>
        <taxon>Actinomycetota</taxon>
        <taxon>Actinomycetes</taxon>
        <taxon>Propionibacteriales</taxon>
        <taxon>Kribbellaceae</taxon>
        <taxon>Kribbella</taxon>
    </lineage>
</organism>
<comment type="caution">
    <text evidence="1">The sequence shown here is derived from an EMBL/GenBank/DDBJ whole genome shotgun (WGS) entry which is preliminary data.</text>
</comment>
<dbReference type="Gene3D" id="3.30.530.20">
    <property type="match status" value="1"/>
</dbReference>
<dbReference type="Proteomes" id="UP000295151">
    <property type="component" value="Unassembled WGS sequence"/>
</dbReference>
<dbReference type="Pfam" id="PF10604">
    <property type="entry name" value="Polyketide_cyc2"/>
    <property type="match status" value="1"/>
</dbReference>
<dbReference type="InterPro" id="IPR019587">
    <property type="entry name" value="Polyketide_cyclase/dehydratase"/>
</dbReference>
<dbReference type="RefSeq" id="WP_133982864.1">
    <property type="nucleotide sequence ID" value="NZ_SOCE01000002.1"/>
</dbReference>
<dbReference type="EMBL" id="SOCE01000002">
    <property type="protein sequence ID" value="TDU83547.1"/>
    <property type="molecule type" value="Genomic_DNA"/>
</dbReference>